<reference evidence="1 2" key="1">
    <citation type="journal article" date="2022" name="Hortic Res">
        <title>A haplotype resolved chromosomal level avocado genome allows analysis of novel avocado genes.</title>
        <authorList>
            <person name="Nath O."/>
            <person name="Fletcher S.J."/>
            <person name="Hayward A."/>
            <person name="Shaw L.M."/>
            <person name="Masouleh A.K."/>
            <person name="Furtado A."/>
            <person name="Henry R.J."/>
            <person name="Mitter N."/>
        </authorList>
    </citation>
    <scope>NUCLEOTIDE SEQUENCE [LARGE SCALE GENOMIC DNA]</scope>
    <source>
        <strain evidence="2">cv. Hass</strain>
    </source>
</reference>
<keyword evidence="2" id="KW-1185">Reference proteome</keyword>
<evidence type="ECO:0000313" key="1">
    <source>
        <dbReference type="EMBL" id="KAJ8635393.1"/>
    </source>
</evidence>
<accession>A0ACC2LPR6</accession>
<name>A0ACC2LPR6_PERAE</name>
<sequence>MSSSSGLRSPWLQLPEENIHHEASTSEQKEDDVVLGIKDPPPAYEERDQGGLQMPAEKIHHEASTSEQKEGDVVLEIKDDAPAYEEIDEWAYSILLANRNFEGEQEPFVTIPRVPERLRQGAADVELSGLLIKPMLN</sequence>
<dbReference type="Proteomes" id="UP001234297">
    <property type="component" value="Chromosome 3"/>
</dbReference>
<protein>
    <submittedName>
        <fullName evidence="1">Uncharacterized protein</fullName>
    </submittedName>
</protein>
<organism evidence="1 2">
    <name type="scientific">Persea americana</name>
    <name type="common">Avocado</name>
    <dbReference type="NCBI Taxonomy" id="3435"/>
    <lineage>
        <taxon>Eukaryota</taxon>
        <taxon>Viridiplantae</taxon>
        <taxon>Streptophyta</taxon>
        <taxon>Embryophyta</taxon>
        <taxon>Tracheophyta</taxon>
        <taxon>Spermatophyta</taxon>
        <taxon>Magnoliopsida</taxon>
        <taxon>Magnoliidae</taxon>
        <taxon>Laurales</taxon>
        <taxon>Lauraceae</taxon>
        <taxon>Persea</taxon>
    </lineage>
</organism>
<proteinExistence type="predicted"/>
<evidence type="ECO:0000313" key="2">
    <source>
        <dbReference type="Proteomes" id="UP001234297"/>
    </source>
</evidence>
<dbReference type="EMBL" id="CM056811">
    <property type="protein sequence ID" value="KAJ8635393.1"/>
    <property type="molecule type" value="Genomic_DNA"/>
</dbReference>
<gene>
    <name evidence="1" type="ORF">MRB53_009660</name>
</gene>
<comment type="caution">
    <text evidence="1">The sequence shown here is derived from an EMBL/GenBank/DDBJ whole genome shotgun (WGS) entry which is preliminary data.</text>
</comment>